<dbReference type="PANTHER" id="PTHR30336:SF20">
    <property type="entry name" value="DUF218 DOMAIN-CONTAINING PROTEIN"/>
    <property type="match status" value="1"/>
</dbReference>
<dbReference type="GO" id="GO:0005886">
    <property type="term" value="C:plasma membrane"/>
    <property type="evidence" value="ECO:0007669"/>
    <property type="project" value="TreeGrafter"/>
</dbReference>
<dbReference type="PROSITE" id="PS51186">
    <property type="entry name" value="GNAT"/>
    <property type="match status" value="1"/>
</dbReference>
<organism evidence="2 3">
    <name type="scientific">Thalassospira lohafexi</name>
    <dbReference type="NCBI Taxonomy" id="744227"/>
    <lineage>
        <taxon>Bacteria</taxon>
        <taxon>Pseudomonadati</taxon>
        <taxon>Pseudomonadota</taxon>
        <taxon>Alphaproteobacteria</taxon>
        <taxon>Rhodospirillales</taxon>
        <taxon>Thalassospiraceae</taxon>
        <taxon>Thalassospira</taxon>
    </lineage>
</organism>
<proteinExistence type="predicted"/>
<dbReference type="Proteomes" id="UP000233332">
    <property type="component" value="Unassembled WGS sequence"/>
</dbReference>
<evidence type="ECO:0000313" key="3">
    <source>
        <dbReference type="Proteomes" id="UP000233332"/>
    </source>
</evidence>
<reference evidence="2 3" key="1">
    <citation type="submission" date="2017-09" db="EMBL/GenBank/DDBJ databases">
        <title>Biodiversity and function of Thalassospira species in the particle-attached aromatic-hydrocarbon-degrading consortia from the surface seawater of the China South Sea.</title>
        <authorList>
            <person name="Dong C."/>
            <person name="Lai Q."/>
            <person name="Shao Z."/>
        </authorList>
    </citation>
    <scope>NUCLEOTIDE SEQUENCE [LARGE SCALE GENOMIC DNA]</scope>
    <source>
        <strain evidence="2 3">139Z-12</strain>
    </source>
</reference>
<dbReference type="CDD" id="cd04301">
    <property type="entry name" value="NAT_SF"/>
    <property type="match status" value="1"/>
</dbReference>
<dbReference type="EMBL" id="NXGX01000001">
    <property type="protein sequence ID" value="PKR60065.1"/>
    <property type="molecule type" value="Genomic_DNA"/>
</dbReference>
<dbReference type="InterPro" id="IPR016181">
    <property type="entry name" value="Acyl_CoA_acyltransferase"/>
</dbReference>
<dbReference type="Pfam" id="PF02698">
    <property type="entry name" value="DUF218"/>
    <property type="match status" value="1"/>
</dbReference>
<dbReference type="SUPFAM" id="SSF55729">
    <property type="entry name" value="Acyl-CoA N-acyltransferases (Nat)"/>
    <property type="match status" value="1"/>
</dbReference>
<keyword evidence="3" id="KW-1185">Reference proteome</keyword>
<dbReference type="CDD" id="cd06259">
    <property type="entry name" value="YdcF-like"/>
    <property type="match status" value="1"/>
</dbReference>
<name>A0A2N3LB58_9PROT</name>
<protein>
    <recommendedName>
        <fullName evidence="1">N-acetyltransferase domain-containing protein</fullName>
    </recommendedName>
</protein>
<evidence type="ECO:0000259" key="1">
    <source>
        <dbReference type="PROSITE" id="PS51186"/>
    </source>
</evidence>
<gene>
    <name evidence="2" type="ORF">COO92_01445</name>
</gene>
<accession>A0A2N3LB58</accession>
<dbReference type="Pfam" id="PF00583">
    <property type="entry name" value="Acetyltransf_1"/>
    <property type="match status" value="1"/>
</dbReference>
<feature type="domain" description="N-acetyltransferase" evidence="1">
    <location>
        <begin position="7"/>
        <end position="160"/>
    </location>
</feature>
<comment type="caution">
    <text evidence="2">The sequence shown here is derived from an EMBL/GenBank/DDBJ whole genome shotgun (WGS) entry which is preliminary data.</text>
</comment>
<evidence type="ECO:0000313" key="2">
    <source>
        <dbReference type="EMBL" id="PKR60065.1"/>
    </source>
</evidence>
<dbReference type="Gene3D" id="3.40.630.30">
    <property type="match status" value="1"/>
</dbReference>
<dbReference type="InterPro" id="IPR051599">
    <property type="entry name" value="Cell_Envelope_Assoc"/>
</dbReference>
<sequence length="341" mass="38192">MAIMSDVTYRTAVFSDSENIRSWRNDPVARSFFRDSSIVDEESHNKWFTACLADTNAHLFIAEIAGEAVGVVRYQLRTAEKGYDVSINLNPTWRGVGLGKMLLKDTLPPLAQRLNYDRFELHAAILPSNIASIKSFRNVGYELKSSSKCDEMIELIYKWPQFDAVICLANDFDSDGELNKESKLRLDAAVCIVKSYEVPRLVTTGWSGALSSRVSLANAMATRAVGVCGLEADMIYRDERPRDTVGEAIYLAKDALPAFAWKKVAVVTGDWHVARARHVFSRVFGDLCSIDWFAVTSEPAYWESEAQNSSRMKFDQMVHGIAPGDVSGFFAKMISQHPLYM</sequence>
<dbReference type="InterPro" id="IPR003848">
    <property type="entry name" value="DUF218"/>
</dbReference>
<dbReference type="GO" id="GO:0016747">
    <property type="term" value="F:acyltransferase activity, transferring groups other than amino-acyl groups"/>
    <property type="evidence" value="ECO:0007669"/>
    <property type="project" value="InterPro"/>
</dbReference>
<dbReference type="InterPro" id="IPR000182">
    <property type="entry name" value="GNAT_dom"/>
</dbReference>
<dbReference type="PANTHER" id="PTHR30336">
    <property type="entry name" value="INNER MEMBRANE PROTEIN, PROBABLE PERMEASE"/>
    <property type="match status" value="1"/>
</dbReference>
<dbReference type="AlphaFoldDB" id="A0A2N3LB58"/>